<name>A0ABQ8JKD9_DERPT</name>
<comment type="caution">
    <text evidence="1">The sequence shown here is derived from an EMBL/GenBank/DDBJ whole genome shotgun (WGS) entry which is preliminary data.</text>
</comment>
<protein>
    <submittedName>
        <fullName evidence="1">Uncharacterized protein</fullName>
    </submittedName>
</protein>
<dbReference type="Proteomes" id="UP000887458">
    <property type="component" value="Unassembled WGS sequence"/>
</dbReference>
<gene>
    <name evidence="1" type="ORF">DERP_007666</name>
</gene>
<reference evidence="1 2" key="1">
    <citation type="journal article" date="2018" name="J. Allergy Clin. Immunol.">
        <title>High-quality assembly of Dermatophagoides pteronyssinus genome and transcriptome reveals a wide range of novel allergens.</title>
        <authorList>
            <person name="Liu X.Y."/>
            <person name="Yang K.Y."/>
            <person name="Wang M.Q."/>
            <person name="Kwok J.S."/>
            <person name="Zeng X."/>
            <person name="Yang Z."/>
            <person name="Xiao X.J."/>
            <person name="Lau C.P."/>
            <person name="Li Y."/>
            <person name="Huang Z.M."/>
            <person name="Ba J.G."/>
            <person name="Yim A.K."/>
            <person name="Ouyang C.Y."/>
            <person name="Ngai S.M."/>
            <person name="Chan T.F."/>
            <person name="Leung E.L."/>
            <person name="Liu L."/>
            <person name="Liu Z.G."/>
            <person name="Tsui S.K."/>
        </authorList>
    </citation>
    <scope>NUCLEOTIDE SEQUENCE [LARGE SCALE GENOMIC DNA]</scope>
    <source>
        <strain evidence="1">Derp</strain>
    </source>
</reference>
<evidence type="ECO:0000313" key="2">
    <source>
        <dbReference type="Proteomes" id="UP000887458"/>
    </source>
</evidence>
<keyword evidence="2" id="KW-1185">Reference proteome</keyword>
<organism evidence="1 2">
    <name type="scientific">Dermatophagoides pteronyssinus</name>
    <name type="common">European house dust mite</name>
    <dbReference type="NCBI Taxonomy" id="6956"/>
    <lineage>
        <taxon>Eukaryota</taxon>
        <taxon>Metazoa</taxon>
        <taxon>Ecdysozoa</taxon>
        <taxon>Arthropoda</taxon>
        <taxon>Chelicerata</taxon>
        <taxon>Arachnida</taxon>
        <taxon>Acari</taxon>
        <taxon>Acariformes</taxon>
        <taxon>Sarcoptiformes</taxon>
        <taxon>Astigmata</taxon>
        <taxon>Psoroptidia</taxon>
        <taxon>Analgoidea</taxon>
        <taxon>Pyroglyphidae</taxon>
        <taxon>Dermatophagoidinae</taxon>
        <taxon>Dermatophagoides</taxon>
    </lineage>
</organism>
<proteinExistence type="predicted"/>
<reference evidence="1 2" key="2">
    <citation type="journal article" date="2022" name="Mol. Biol. Evol.">
        <title>Comparative Genomics Reveals Insights into the Divergent Evolution of Astigmatic Mites and Household Pest Adaptations.</title>
        <authorList>
            <person name="Xiong Q."/>
            <person name="Wan A.T."/>
            <person name="Liu X."/>
            <person name="Fung C.S."/>
            <person name="Xiao X."/>
            <person name="Malainual N."/>
            <person name="Hou J."/>
            <person name="Wang L."/>
            <person name="Wang M."/>
            <person name="Yang K.Y."/>
            <person name="Cui Y."/>
            <person name="Leung E.L."/>
            <person name="Nong W."/>
            <person name="Shin S.K."/>
            <person name="Au S.W."/>
            <person name="Jeong K.Y."/>
            <person name="Chew F.T."/>
            <person name="Hui J.H."/>
            <person name="Leung T.F."/>
            <person name="Tungtrongchitr A."/>
            <person name="Zhong N."/>
            <person name="Liu Z."/>
            <person name="Tsui S.K."/>
        </authorList>
    </citation>
    <scope>NUCLEOTIDE SEQUENCE [LARGE SCALE GENOMIC DNA]</scope>
    <source>
        <strain evidence="1">Derp</strain>
    </source>
</reference>
<sequence length="63" mass="7357">MKCQQNLPKQIEKKNPNMPAKAINKLDNHYTLMKHSLYYILFSIFGNDFKKNQSQSGSQIIIN</sequence>
<dbReference type="EMBL" id="NJHN03000034">
    <property type="protein sequence ID" value="KAH9423073.1"/>
    <property type="molecule type" value="Genomic_DNA"/>
</dbReference>
<evidence type="ECO:0000313" key="1">
    <source>
        <dbReference type="EMBL" id="KAH9423073.1"/>
    </source>
</evidence>
<accession>A0ABQ8JKD9</accession>